<organism evidence="1 2">
    <name type="scientific">Mycobacterium uberis</name>
    <dbReference type="NCBI Taxonomy" id="2162698"/>
    <lineage>
        <taxon>Bacteria</taxon>
        <taxon>Bacillati</taxon>
        <taxon>Actinomycetota</taxon>
        <taxon>Actinomycetes</taxon>
        <taxon>Mycobacteriales</taxon>
        <taxon>Mycobacteriaceae</taxon>
        <taxon>Mycobacterium</taxon>
    </lineage>
</organism>
<keyword evidence="2" id="KW-1185">Reference proteome</keyword>
<sequence>MKTTLNDVWVDISEPAEAAADHHVVQPPLVGLYMNGIGLCIPNQPSPKDHLTDVDVVDNGSHVNKQIKISESLR</sequence>
<comment type="caution">
    <text evidence="1">The sequence shown here is derived from an EMBL/GenBank/DDBJ whole genome shotgun (WGS) entry which is preliminary data.</text>
</comment>
<dbReference type="Proteomes" id="UP000258522">
    <property type="component" value="Unassembled WGS sequence"/>
</dbReference>
<evidence type="ECO:0000313" key="2">
    <source>
        <dbReference type="Proteomes" id="UP000258522"/>
    </source>
</evidence>
<reference evidence="1 2" key="1">
    <citation type="submission" date="2018-07" db="EMBL/GenBank/DDBJ databases">
        <title>Whole genome sequence of Mycobacterium uberis.</title>
        <authorList>
            <person name="Benjak A."/>
        </authorList>
    </citation>
    <scope>NUCLEOTIDE SEQUENCE [LARGE SCALE GENOMIC DNA]</scope>
    <source>
        <strain evidence="1 2">Jura</strain>
    </source>
</reference>
<dbReference type="EMBL" id="QAYL01000017">
    <property type="protein sequence ID" value="RFD25205.1"/>
    <property type="molecule type" value="Genomic_DNA"/>
</dbReference>
<evidence type="ECO:0000313" key="1">
    <source>
        <dbReference type="EMBL" id="RFD25205.1"/>
    </source>
</evidence>
<proteinExistence type="predicted"/>
<dbReference type="AlphaFoldDB" id="A0A3E1HFW8"/>
<name>A0A3E1HFW8_9MYCO</name>
<gene>
    <name evidence="1" type="ORF">MUBE_10630</name>
</gene>
<protein>
    <submittedName>
        <fullName evidence="1">Uncharacterized protein</fullName>
    </submittedName>
</protein>
<accession>A0A3E1HFW8</accession>